<dbReference type="OrthoDB" id="7856745at2"/>
<proteinExistence type="predicted"/>
<dbReference type="Pfam" id="PF03413">
    <property type="entry name" value="PepSY"/>
    <property type="match status" value="1"/>
</dbReference>
<evidence type="ECO:0000313" key="3">
    <source>
        <dbReference type="Proteomes" id="UP000315252"/>
    </source>
</evidence>
<dbReference type="Proteomes" id="UP000315252">
    <property type="component" value="Unassembled WGS sequence"/>
</dbReference>
<sequence length="122" mass="13256">MGCSFAVQVPGARKVAMMQQLVTFLCQPARALLFALGLAVVMLSVPPVSAQDHDRARDAVSSGQAQPLDAILPKVRARYPGRLLDAKLTRNGGKYRYVIKILGKNGKVRRVTVDARSGRILK</sequence>
<comment type="caution">
    <text evidence="2">The sequence shown here is derived from an EMBL/GenBank/DDBJ whole genome shotgun (WGS) entry which is preliminary data.</text>
</comment>
<name>A0A545TMJ0_9PROT</name>
<dbReference type="InterPro" id="IPR025711">
    <property type="entry name" value="PepSY"/>
</dbReference>
<organism evidence="2 3">
    <name type="scientific">Denitrobaculum tricleocarpae</name>
    <dbReference type="NCBI Taxonomy" id="2591009"/>
    <lineage>
        <taxon>Bacteria</taxon>
        <taxon>Pseudomonadati</taxon>
        <taxon>Pseudomonadota</taxon>
        <taxon>Alphaproteobacteria</taxon>
        <taxon>Rhodospirillales</taxon>
        <taxon>Rhodospirillaceae</taxon>
        <taxon>Denitrobaculum</taxon>
    </lineage>
</organism>
<protein>
    <submittedName>
        <fullName evidence="2">Peptidase</fullName>
    </submittedName>
</protein>
<reference evidence="2 3" key="1">
    <citation type="submission" date="2019-06" db="EMBL/GenBank/DDBJ databases">
        <title>Whole genome sequence for Rhodospirillaceae sp. R148.</title>
        <authorList>
            <person name="Wang G."/>
        </authorList>
    </citation>
    <scope>NUCLEOTIDE SEQUENCE [LARGE SCALE GENOMIC DNA]</scope>
    <source>
        <strain evidence="2 3">R148</strain>
    </source>
</reference>
<keyword evidence="3" id="KW-1185">Reference proteome</keyword>
<evidence type="ECO:0000259" key="1">
    <source>
        <dbReference type="Pfam" id="PF03413"/>
    </source>
</evidence>
<dbReference type="AlphaFoldDB" id="A0A545TMJ0"/>
<accession>A0A545TMJ0</accession>
<gene>
    <name evidence="2" type="ORF">FKG95_17635</name>
</gene>
<dbReference type="EMBL" id="VHSH01000006">
    <property type="protein sequence ID" value="TQV78388.1"/>
    <property type="molecule type" value="Genomic_DNA"/>
</dbReference>
<feature type="domain" description="PepSY" evidence="1">
    <location>
        <begin position="67"/>
        <end position="122"/>
    </location>
</feature>
<dbReference type="Gene3D" id="3.10.450.40">
    <property type="match status" value="1"/>
</dbReference>
<evidence type="ECO:0000313" key="2">
    <source>
        <dbReference type="EMBL" id="TQV78388.1"/>
    </source>
</evidence>